<evidence type="ECO:0000313" key="2">
    <source>
        <dbReference type="Proteomes" id="UP000440694"/>
    </source>
</evidence>
<accession>A0A6I3KFY3</accession>
<proteinExistence type="predicted"/>
<name>A0A6I3KFY3_9HYPH</name>
<reference evidence="1 2" key="1">
    <citation type="submission" date="2019-11" db="EMBL/GenBank/DDBJ databases">
        <title>Identification of a novel strain.</title>
        <authorList>
            <person name="Xu Q."/>
            <person name="Wang G."/>
        </authorList>
    </citation>
    <scope>NUCLEOTIDE SEQUENCE [LARGE SCALE GENOMIC DNA]</scope>
    <source>
        <strain evidence="2">xq</strain>
    </source>
</reference>
<dbReference type="Proteomes" id="UP000440694">
    <property type="component" value="Unassembled WGS sequence"/>
</dbReference>
<comment type="caution">
    <text evidence="1">The sequence shown here is derived from an EMBL/GenBank/DDBJ whole genome shotgun (WGS) entry which is preliminary data.</text>
</comment>
<dbReference type="EMBL" id="WMBQ01000001">
    <property type="protein sequence ID" value="MTD92900.1"/>
    <property type="molecule type" value="Genomic_DNA"/>
</dbReference>
<dbReference type="AlphaFoldDB" id="A0A6I3KFY3"/>
<keyword evidence="2" id="KW-1185">Reference proteome</keyword>
<gene>
    <name evidence="1" type="ORF">GIW81_00970</name>
</gene>
<evidence type="ECO:0000313" key="1">
    <source>
        <dbReference type="EMBL" id="MTD92900.1"/>
    </source>
</evidence>
<protein>
    <submittedName>
        <fullName evidence="1">Uncharacterized protein</fullName>
    </submittedName>
</protein>
<dbReference type="RefSeq" id="WP_154737490.1">
    <property type="nucleotide sequence ID" value="NZ_WMBQ01000001.1"/>
</dbReference>
<organism evidence="1 2">
    <name type="scientific">Hyphomicrobium album</name>
    <dbReference type="NCBI Taxonomy" id="2665159"/>
    <lineage>
        <taxon>Bacteria</taxon>
        <taxon>Pseudomonadati</taxon>
        <taxon>Pseudomonadota</taxon>
        <taxon>Alphaproteobacteria</taxon>
        <taxon>Hyphomicrobiales</taxon>
        <taxon>Hyphomicrobiaceae</taxon>
        <taxon>Hyphomicrobium</taxon>
    </lineage>
</organism>
<sequence length="100" mass="11458">MDKPTFEKLRAVWREDDDGDDIDLVHDRVTGSWRHGSEHEAVFKRRADGTFWLVAYRADPGGDYNDFRDETLDVAQVWPHTVTSVEYKSTPPPAEALPAE</sequence>